<evidence type="ECO:0000256" key="1">
    <source>
        <dbReference type="SAM" id="Phobius"/>
    </source>
</evidence>
<keyword evidence="1" id="KW-0472">Membrane</keyword>
<dbReference type="GO" id="GO:0015627">
    <property type="term" value="C:type II protein secretion system complex"/>
    <property type="evidence" value="ECO:0007669"/>
    <property type="project" value="TreeGrafter"/>
</dbReference>
<protein>
    <submittedName>
        <fullName evidence="2">Helix-hairpin-helix domain-containing protein</fullName>
    </submittedName>
</protein>
<organism evidence="2 3">
    <name type="scientific">Aquimarina mytili</name>
    <dbReference type="NCBI Taxonomy" id="874423"/>
    <lineage>
        <taxon>Bacteria</taxon>
        <taxon>Pseudomonadati</taxon>
        <taxon>Bacteroidota</taxon>
        <taxon>Flavobacteriia</taxon>
        <taxon>Flavobacteriales</taxon>
        <taxon>Flavobacteriaceae</taxon>
        <taxon>Aquimarina</taxon>
    </lineage>
</organism>
<gene>
    <name evidence="2" type="ORF">JJQ60_19205</name>
</gene>
<dbReference type="EMBL" id="JAERQJ010000011">
    <property type="protein sequence ID" value="MBL0685668.1"/>
    <property type="molecule type" value="Genomic_DNA"/>
</dbReference>
<dbReference type="PANTHER" id="PTHR21180:SF32">
    <property type="entry name" value="ENDONUCLEASE_EXONUCLEASE_PHOSPHATASE FAMILY DOMAIN-CONTAINING PROTEIN 1"/>
    <property type="match status" value="1"/>
</dbReference>
<proteinExistence type="predicted"/>
<dbReference type="Pfam" id="PF12836">
    <property type="entry name" value="HHH_3"/>
    <property type="match status" value="2"/>
</dbReference>
<comment type="caution">
    <text evidence="2">The sequence shown here is derived from an EMBL/GenBank/DDBJ whole genome shotgun (WGS) entry which is preliminary data.</text>
</comment>
<reference evidence="2" key="1">
    <citation type="submission" date="2021-01" db="EMBL/GenBank/DDBJ databases">
        <authorList>
            <person name="Zhong Y.L."/>
        </authorList>
    </citation>
    <scope>NUCLEOTIDE SEQUENCE</scope>
    <source>
        <strain evidence="2">KCTC 23302</strain>
    </source>
</reference>
<keyword evidence="1" id="KW-1133">Transmembrane helix</keyword>
<dbReference type="RefSeq" id="WP_201923991.1">
    <property type="nucleotide sequence ID" value="NZ_BAABAX010000026.1"/>
</dbReference>
<evidence type="ECO:0000313" key="2">
    <source>
        <dbReference type="EMBL" id="MBL0685668.1"/>
    </source>
</evidence>
<dbReference type="GO" id="GO:0015628">
    <property type="term" value="P:protein secretion by the type II secretion system"/>
    <property type="evidence" value="ECO:0007669"/>
    <property type="project" value="TreeGrafter"/>
</dbReference>
<dbReference type="PANTHER" id="PTHR21180">
    <property type="entry name" value="ENDONUCLEASE/EXONUCLEASE/PHOSPHATASE FAMILY DOMAIN-CONTAINING PROTEIN 1"/>
    <property type="match status" value="1"/>
</dbReference>
<accession>A0A936ZVY0</accession>
<sequence length="290" mass="34039">MKNIKSHFEIHSRFRNGIFLLSIVLLLSVFGYYFYPKPTTLEQSFVELTEFQNQVDSLKLVTSLEKKVYQPKPFNPNFISDHKGYQLGLSTQQLDRLFAYREKNKWINSVSDFKNVTKVSDSLLALISPLFKFPEWKKNEVTYKQYARRKYPIKTYAQKEDLNRVTAQQLQEKVNVPDFIAERIIRYRNKLGGFVGDIQLKDVSGLYDHQRKKMLSLFTVKTPKQIKKVNINTASVNELIEVPYFTFETVLEIKDYIKKNGSISSFKELEKIDGFSLEKIDRIALYLTLN</sequence>
<feature type="transmembrane region" description="Helical" evidence="1">
    <location>
        <begin position="16"/>
        <end position="35"/>
    </location>
</feature>
<dbReference type="Gene3D" id="1.10.150.280">
    <property type="entry name" value="AF1531-like domain"/>
    <property type="match status" value="1"/>
</dbReference>
<name>A0A936ZVY0_9FLAO</name>
<dbReference type="SUPFAM" id="SSF47781">
    <property type="entry name" value="RuvA domain 2-like"/>
    <property type="match status" value="3"/>
</dbReference>
<dbReference type="AlphaFoldDB" id="A0A936ZVY0"/>
<evidence type="ECO:0000313" key="3">
    <source>
        <dbReference type="Proteomes" id="UP000651057"/>
    </source>
</evidence>
<dbReference type="InterPro" id="IPR010994">
    <property type="entry name" value="RuvA_2-like"/>
</dbReference>
<dbReference type="Proteomes" id="UP000651057">
    <property type="component" value="Unassembled WGS sequence"/>
</dbReference>
<keyword evidence="3" id="KW-1185">Reference proteome</keyword>
<dbReference type="InterPro" id="IPR051675">
    <property type="entry name" value="Endo/Exo/Phosphatase_dom_1"/>
</dbReference>
<keyword evidence="1" id="KW-0812">Transmembrane</keyword>